<proteinExistence type="predicted"/>
<evidence type="ECO:0000313" key="2">
    <source>
        <dbReference type="Proteomes" id="UP000029868"/>
    </source>
</evidence>
<dbReference type="AlphaFoldDB" id="A0A099KFG0"/>
<organism evidence="1 2">
    <name type="scientific">Colwellia psychrerythraea</name>
    <name type="common">Vibrio psychroerythus</name>
    <dbReference type="NCBI Taxonomy" id="28229"/>
    <lineage>
        <taxon>Bacteria</taxon>
        <taxon>Pseudomonadati</taxon>
        <taxon>Pseudomonadota</taxon>
        <taxon>Gammaproteobacteria</taxon>
        <taxon>Alteromonadales</taxon>
        <taxon>Colwelliaceae</taxon>
        <taxon>Colwellia</taxon>
    </lineage>
</organism>
<reference evidence="1 2" key="1">
    <citation type="submission" date="2014-08" db="EMBL/GenBank/DDBJ databases">
        <title>Genomic and Phenotypic Diversity of Colwellia psychrerythraea strains from Disparate Marine Basins.</title>
        <authorList>
            <person name="Techtmann S.M."/>
            <person name="Stelling S.C."/>
            <person name="Utturkar S.M."/>
            <person name="Alshibli N."/>
            <person name="Harris A."/>
            <person name="Brown S.D."/>
            <person name="Hazen T.C."/>
        </authorList>
    </citation>
    <scope>NUCLEOTIDE SEQUENCE [LARGE SCALE GENOMIC DNA]</scope>
    <source>
        <strain evidence="1 2">GAB14E</strain>
    </source>
</reference>
<accession>A0A099KFG0</accession>
<dbReference type="EMBL" id="JQEC01000055">
    <property type="protein sequence ID" value="KGJ89504.1"/>
    <property type="molecule type" value="Genomic_DNA"/>
</dbReference>
<dbReference type="Proteomes" id="UP000029868">
    <property type="component" value="Unassembled WGS sequence"/>
</dbReference>
<name>A0A099KFG0_COLPS</name>
<evidence type="ECO:0000313" key="1">
    <source>
        <dbReference type="EMBL" id="KGJ89504.1"/>
    </source>
</evidence>
<sequence>MSKGNEIEIASIFNKLTHVDELNTESQSDWKEFLPTGAITFVGDTMYLASTNGVAKVKDGNITPLTYFTYPEGMKRTPYTSSPQYGFHIKPQRLGVFNNGSFIIGDRFDGFIY</sequence>
<dbReference type="RefSeq" id="WP_033083872.1">
    <property type="nucleotide sequence ID" value="NZ_JQEC01000055.1"/>
</dbReference>
<dbReference type="PATRIC" id="fig|28229.3.peg.3905"/>
<comment type="caution">
    <text evidence="1">The sequence shown here is derived from an EMBL/GenBank/DDBJ whole genome shotgun (WGS) entry which is preliminary data.</text>
</comment>
<gene>
    <name evidence="1" type="ORF">GAB14E_0697</name>
</gene>
<protein>
    <submittedName>
        <fullName evidence="1">Uncharacterized protein</fullName>
    </submittedName>
</protein>